<organism evidence="2 3">
    <name type="scientific">Linum trigynum</name>
    <dbReference type="NCBI Taxonomy" id="586398"/>
    <lineage>
        <taxon>Eukaryota</taxon>
        <taxon>Viridiplantae</taxon>
        <taxon>Streptophyta</taxon>
        <taxon>Embryophyta</taxon>
        <taxon>Tracheophyta</taxon>
        <taxon>Spermatophyta</taxon>
        <taxon>Magnoliopsida</taxon>
        <taxon>eudicotyledons</taxon>
        <taxon>Gunneridae</taxon>
        <taxon>Pentapetalae</taxon>
        <taxon>rosids</taxon>
        <taxon>fabids</taxon>
        <taxon>Malpighiales</taxon>
        <taxon>Linaceae</taxon>
        <taxon>Linum</taxon>
    </lineage>
</organism>
<reference evidence="2 3" key="1">
    <citation type="submission" date="2024-04" db="EMBL/GenBank/DDBJ databases">
        <authorList>
            <person name="Fracassetti M."/>
        </authorList>
    </citation>
    <scope>NUCLEOTIDE SEQUENCE [LARGE SCALE GENOMIC DNA]</scope>
</reference>
<evidence type="ECO:0000313" key="2">
    <source>
        <dbReference type="EMBL" id="CAL1389127.1"/>
    </source>
</evidence>
<dbReference type="AlphaFoldDB" id="A0AAV2ETS7"/>
<evidence type="ECO:0000313" key="3">
    <source>
        <dbReference type="Proteomes" id="UP001497516"/>
    </source>
</evidence>
<name>A0AAV2ETS7_9ROSI</name>
<evidence type="ECO:0000256" key="1">
    <source>
        <dbReference type="SAM" id="MobiDB-lite"/>
    </source>
</evidence>
<feature type="compositionally biased region" description="Basic and acidic residues" evidence="1">
    <location>
        <begin position="10"/>
        <end position="47"/>
    </location>
</feature>
<sequence>MRNSSLKISSSERGKGSPIYRKSEDGKVRDQKGNDHGRDLQMRGRDLETQSCWPSGLRRSRTDFAVAICESRPQSSSQSECTMAVIRPGKLIVSPRLLLHEFCVLSLTIRFRDLGLPGRDLGLSGRDLRLVFVVHDLGRYLYF</sequence>
<dbReference type="Proteomes" id="UP001497516">
    <property type="component" value="Chromosome 5"/>
</dbReference>
<feature type="region of interest" description="Disordered" evidence="1">
    <location>
        <begin position="1"/>
        <end position="47"/>
    </location>
</feature>
<keyword evidence="3" id="KW-1185">Reference proteome</keyword>
<proteinExistence type="predicted"/>
<gene>
    <name evidence="2" type="ORF">LTRI10_LOCUS30009</name>
</gene>
<dbReference type="EMBL" id="OZ034818">
    <property type="protein sequence ID" value="CAL1389127.1"/>
    <property type="molecule type" value="Genomic_DNA"/>
</dbReference>
<protein>
    <submittedName>
        <fullName evidence="2">Uncharacterized protein</fullName>
    </submittedName>
</protein>
<accession>A0AAV2ETS7</accession>